<dbReference type="AlphaFoldDB" id="A0A1F5SQ79"/>
<reference evidence="3 4" key="1">
    <citation type="journal article" date="2016" name="Nat. Commun.">
        <title>Thousands of microbial genomes shed light on interconnected biogeochemical processes in an aquifer system.</title>
        <authorList>
            <person name="Anantharaman K."/>
            <person name="Brown C.T."/>
            <person name="Hug L.A."/>
            <person name="Sharon I."/>
            <person name="Castelle C.J."/>
            <person name="Probst A.J."/>
            <person name="Thomas B.C."/>
            <person name="Singh A."/>
            <person name="Wilkins M.J."/>
            <person name="Karaoz U."/>
            <person name="Brodie E.L."/>
            <person name="Williams K.H."/>
            <person name="Hubbard S.S."/>
            <person name="Banfield J.F."/>
        </authorList>
    </citation>
    <scope>NUCLEOTIDE SEQUENCE [LARGE SCALE GENOMIC DNA]</scope>
</reference>
<comment type="caution">
    <text evidence="3">The sequence shown here is derived from an EMBL/GenBank/DDBJ whole genome shotgun (WGS) entry which is preliminary data.</text>
</comment>
<feature type="transmembrane region" description="Helical" evidence="1">
    <location>
        <begin position="69"/>
        <end position="90"/>
    </location>
</feature>
<dbReference type="Proteomes" id="UP000178925">
    <property type="component" value="Unassembled WGS sequence"/>
</dbReference>
<keyword evidence="2" id="KW-0732">Signal</keyword>
<feature type="chain" id="PRO_5009521281" description="DUF4190 domain-containing protein" evidence="2">
    <location>
        <begin position="32"/>
        <end position="147"/>
    </location>
</feature>
<evidence type="ECO:0000313" key="3">
    <source>
        <dbReference type="EMBL" id="OGF28878.1"/>
    </source>
</evidence>
<sequence length="147" mass="16010">MNITKYKLATIVTFVFLFSCFLVFFSNPSYAAILPPPTGPISPETAKACQGVNCGNYQLNDFVQLGVYVAQWILGIVGSLALLFFVYGGVTMIISAGSSEKVEEGKTILKNAIIGLVIVFVSWTIINFTLISLGYNTGVFSVWYKTP</sequence>
<evidence type="ECO:0000313" key="4">
    <source>
        <dbReference type="Proteomes" id="UP000178925"/>
    </source>
</evidence>
<keyword evidence="1" id="KW-0472">Membrane</keyword>
<evidence type="ECO:0008006" key="5">
    <source>
        <dbReference type="Google" id="ProtNLM"/>
    </source>
</evidence>
<feature type="signal peptide" evidence="2">
    <location>
        <begin position="1"/>
        <end position="31"/>
    </location>
</feature>
<dbReference type="PROSITE" id="PS51257">
    <property type="entry name" value="PROKAR_LIPOPROTEIN"/>
    <property type="match status" value="1"/>
</dbReference>
<name>A0A1F5SQ79_9BACT</name>
<evidence type="ECO:0000256" key="2">
    <source>
        <dbReference type="SAM" id="SignalP"/>
    </source>
</evidence>
<proteinExistence type="predicted"/>
<keyword evidence="1" id="KW-0812">Transmembrane</keyword>
<accession>A0A1F5SQ79</accession>
<dbReference type="InterPro" id="IPR043993">
    <property type="entry name" value="T4SS_pilin"/>
</dbReference>
<gene>
    <name evidence="3" type="ORF">A2242_03700</name>
</gene>
<dbReference type="EMBL" id="MFGC01000005">
    <property type="protein sequence ID" value="OGF28878.1"/>
    <property type="molecule type" value="Genomic_DNA"/>
</dbReference>
<feature type="transmembrane region" description="Helical" evidence="1">
    <location>
        <begin position="111"/>
        <end position="135"/>
    </location>
</feature>
<keyword evidence="1" id="KW-1133">Transmembrane helix</keyword>
<protein>
    <recommendedName>
        <fullName evidence="5">DUF4190 domain-containing protein</fullName>
    </recommendedName>
</protein>
<organism evidence="3 4">
    <name type="scientific">Candidatus Falkowbacteria bacterium RIFOXYA2_FULL_47_9</name>
    <dbReference type="NCBI Taxonomy" id="1797995"/>
    <lineage>
        <taxon>Bacteria</taxon>
        <taxon>Candidatus Falkowiibacteriota</taxon>
    </lineage>
</organism>
<evidence type="ECO:0000256" key="1">
    <source>
        <dbReference type="SAM" id="Phobius"/>
    </source>
</evidence>
<dbReference type="Pfam" id="PF18895">
    <property type="entry name" value="T4SS_pilin"/>
    <property type="match status" value="1"/>
</dbReference>